<proteinExistence type="predicted"/>
<comment type="caution">
    <text evidence="2">The sequence shown here is derived from an EMBL/GenBank/DDBJ whole genome shotgun (WGS) entry which is preliminary data.</text>
</comment>
<evidence type="ECO:0000256" key="1">
    <source>
        <dbReference type="SAM" id="MobiDB-lite"/>
    </source>
</evidence>
<gene>
    <name evidence="2" type="ORF">HNR00_003559</name>
</gene>
<dbReference type="EMBL" id="JACHOP010000017">
    <property type="protein sequence ID" value="MBB5758832.1"/>
    <property type="molecule type" value="Genomic_DNA"/>
</dbReference>
<evidence type="ECO:0000313" key="3">
    <source>
        <dbReference type="Proteomes" id="UP000583454"/>
    </source>
</evidence>
<feature type="region of interest" description="Disordered" evidence="1">
    <location>
        <begin position="1"/>
        <end position="73"/>
    </location>
</feature>
<dbReference type="AlphaFoldDB" id="A0A840ZL44"/>
<accession>A0A840ZL44</accession>
<feature type="compositionally biased region" description="Basic and acidic residues" evidence="1">
    <location>
        <begin position="30"/>
        <end position="39"/>
    </location>
</feature>
<protein>
    <submittedName>
        <fullName evidence="2">Uncharacterized protein</fullName>
    </submittedName>
</protein>
<dbReference type="RefSeq" id="WP_183571617.1">
    <property type="nucleotide sequence ID" value="NZ_JACHOP010000017.1"/>
</dbReference>
<organism evidence="2 3">
    <name type="scientific">Methylorubrum rhodinum</name>
    <dbReference type="NCBI Taxonomy" id="29428"/>
    <lineage>
        <taxon>Bacteria</taxon>
        <taxon>Pseudomonadati</taxon>
        <taxon>Pseudomonadota</taxon>
        <taxon>Alphaproteobacteria</taxon>
        <taxon>Hyphomicrobiales</taxon>
        <taxon>Methylobacteriaceae</taxon>
        <taxon>Methylorubrum</taxon>
    </lineage>
</organism>
<sequence length="73" mass="8173">MPETVTEPQAETKKKRTRKDKLAPLTGAEILEKAAREAKPTTPAERRRLKREGQMLMPGHLDLPHMTAASIGR</sequence>
<dbReference type="Proteomes" id="UP000583454">
    <property type="component" value="Unassembled WGS sequence"/>
</dbReference>
<evidence type="ECO:0000313" key="2">
    <source>
        <dbReference type="EMBL" id="MBB5758832.1"/>
    </source>
</evidence>
<keyword evidence="3" id="KW-1185">Reference proteome</keyword>
<name>A0A840ZL44_9HYPH</name>
<reference evidence="2 3" key="1">
    <citation type="submission" date="2020-08" db="EMBL/GenBank/DDBJ databases">
        <title>Genomic Encyclopedia of Type Strains, Phase IV (KMG-IV): sequencing the most valuable type-strain genomes for metagenomic binning, comparative biology and taxonomic classification.</title>
        <authorList>
            <person name="Goeker M."/>
        </authorList>
    </citation>
    <scope>NUCLEOTIDE SEQUENCE [LARGE SCALE GENOMIC DNA]</scope>
    <source>
        <strain evidence="2 3">DSM 2163</strain>
    </source>
</reference>